<name>A0A930YP15_9ACTN</name>
<keyword evidence="3" id="KW-1185">Reference proteome</keyword>
<dbReference type="EMBL" id="JADKPO010000006">
    <property type="protein sequence ID" value="MBF4767280.1"/>
    <property type="molecule type" value="Genomic_DNA"/>
</dbReference>
<dbReference type="AlphaFoldDB" id="A0A930YP15"/>
<sequence length="286" mass="31262">MTTSETVTSYLSRLGYDDRPPPTLESLAELHRRHLAHIPYENLGIMLGRPPSIDPRDSVERIARVGRAGYCFHHNGALGLVLADLGYVVSRRAGAVWDNDDERRARVLNHLVLVVSGLPTDENPDGHWWPDVGLGDAIAEPLPLVAGDYEQGGFAYAITEVSAEGWSFRADPQGSFTGCEVGAAPTEAEVASCHSGLSTPPDGHFTRTLVVQRRMPEHVDVVRGCLATTITPGHKDEAELTTYDEWRAAIADGCGLSLAEVEDEELRALFERQLAAHRVFMESRDG</sequence>
<dbReference type="InterPro" id="IPR001447">
    <property type="entry name" value="Arylamine_N-AcTrfase"/>
</dbReference>
<dbReference type="Proteomes" id="UP000660668">
    <property type="component" value="Unassembled WGS sequence"/>
</dbReference>
<gene>
    <name evidence="2" type="ORF">ISU10_05815</name>
</gene>
<evidence type="ECO:0000313" key="2">
    <source>
        <dbReference type="EMBL" id="MBF4767280.1"/>
    </source>
</evidence>
<organism evidence="2 3">
    <name type="scientific">Nocardioides agariphilus</name>
    <dbReference type="NCBI Taxonomy" id="433664"/>
    <lineage>
        <taxon>Bacteria</taxon>
        <taxon>Bacillati</taxon>
        <taxon>Actinomycetota</taxon>
        <taxon>Actinomycetes</taxon>
        <taxon>Propionibacteriales</taxon>
        <taxon>Nocardioidaceae</taxon>
        <taxon>Nocardioides</taxon>
    </lineage>
</organism>
<dbReference type="Pfam" id="PF00797">
    <property type="entry name" value="Acetyltransf_2"/>
    <property type="match status" value="1"/>
</dbReference>
<protein>
    <submittedName>
        <fullName evidence="2">Arylamine N-acetyltransferase</fullName>
    </submittedName>
</protein>
<accession>A0A930YP15</accession>
<dbReference type="PANTHER" id="PTHR11786:SF0">
    <property type="entry name" value="ARYLAMINE N-ACETYLTRANSFERASE 4-RELATED"/>
    <property type="match status" value="1"/>
</dbReference>
<dbReference type="Gene3D" id="3.30.2140.10">
    <property type="entry name" value="Arylamine N-acetyltransferase"/>
    <property type="match status" value="1"/>
</dbReference>
<evidence type="ECO:0000256" key="1">
    <source>
        <dbReference type="ARBA" id="ARBA00006547"/>
    </source>
</evidence>
<dbReference type="InterPro" id="IPR038765">
    <property type="entry name" value="Papain-like_cys_pep_sf"/>
</dbReference>
<dbReference type="GO" id="GO:0016407">
    <property type="term" value="F:acetyltransferase activity"/>
    <property type="evidence" value="ECO:0007669"/>
    <property type="project" value="InterPro"/>
</dbReference>
<comment type="caution">
    <text evidence="2">The sequence shown here is derived from an EMBL/GenBank/DDBJ whole genome shotgun (WGS) entry which is preliminary data.</text>
</comment>
<reference evidence="2" key="1">
    <citation type="submission" date="2020-11" db="EMBL/GenBank/DDBJ databases">
        <title>Nocardioides cynanchi sp. nov., isolated from soil of rhizosphere of Cynanchum wilfordii.</title>
        <authorList>
            <person name="Lee J.-S."/>
            <person name="Suh M.K."/>
            <person name="Kim J.-S."/>
        </authorList>
    </citation>
    <scope>NUCLEOTIDE SEQUENCE</scope>
    <source>
        <strain evidence="2">KCTC 19276</strain>
    </source>
</reference>
<dbReference type="RefSeq" id="WP_194695437.1">
    <property type="nucleotide sequence ID" value="NZ_JADKPO010000006.1"/>
</dbReference>
<dbReference type="Gene3D" id="2.40.128.150">
    <property type="entry name" value="Cysteine proteinases"/>
    <property type="match status" value="1"/>
</dbReference>
<dbReference type="SUPFAM" id="SSF54001">
    <property type="entry name" value="Cysteine proteinases"/>
    <property type="match status" value="1"/>
</dbReference>
<comment type="similarity">
    <text evidence="1">Belongs to the arylamine N-acetyltransferase family.</text>
</comment>
<proteinExistence type="inferred from homology"/>
<dbReference type="PANTHER" id="PTHR11786">
    <property type="entry name" value="N-HYDROXYARYLAMINE O-ACETYLTRANSFERASE"/>
    <property type="match status" value="1"/>
</dbReference>
<evidence type="ECO:0000313" key="3">
    <source>
        <dbReference type="Proteomes" id="UP000660668"/>
    </source>
</evidence>